<dbReference type="AlphaFoldDB" id="A0A9R1C7Y2"/>
<organism evidence="1 2">
    <name type="scientific">Prevotella lacticifex</name>
    <dbReference type="NCBI Taxonomy" id="2854755"/>
    <lineage>
        <taxon>Bacteria</taxon>
        <taxon>Pseudomonadati</taxon>
        <taxon>Bacteroidota</taxon>
        <taxon>Bacteroidia</taxon>
        <taxon>Bacteroidales</taxon>
        <taxon>Prevotellaceae</taxon>
        <taxon>Prevotella</taxon>
    </lineage>
</organism>
<gene>
    <name evidence="1" type="ORF">PRLR5076_05380</name>
</gene>
<evidence type="ECO:0000313" key="2">
    <source>
        <dbReference type="Proteomes" id="UP000825483"/>
    </source>
</evidence>
<keyword evidence="2" id="KW-1185">Reference proteome</keyword>
<reference evidence="1" key="1">
    <citation type="journal article" date="2022" name="Int. J. Syst. Evol. Microbiol.">
        <title>Prevotella lacticifex sp. nov., isolated from the rumen of cows.</title>
        <authorList>
            <person name="Shinkai T."/>
            <person name="Ikeyama N."/>
            <person name="Kumagai M."/>
            <person name="Ohmori H."/>
            <person name="Sakamoto M."/>
            <person name="Ohkuma M."/>
            <person name="Mitsumori M."/>
        </authorList>
    </citation>
    <scope>NUCLEOTIDE SEQUENCE</scope>
    <source>
        <strain evidence="1">R5076</strain>
    </source>
</reference>
<dbReference type="GeneID" id="72468589"/>
<comment type="caution">
    <text evidence="1">The sequence shown here is derived from an EMBL/GenBank/DDBJ whole genome shotgun (WGS) entry which is preliminary data.</text>
</comment>
<dbReference type="Proteomes" id="UP000825483">
    <property type="component" value="Unassembled WGS sequence"/>
</dbReference>
<accession>A0A9R1C7Y2</accession>
<evidence type="ECO:0000313" key="1">
    <source>
        <dbReference type="EMBL" id="GJG57687.1"/>
    </source>
</evidence>
<name>A0A9R1C7Y2_9BACT</name>
<protein>
    <submittedName>
        <fullName evidence="1">Uncharacterized protein</fullName>
    </submittedName>
</protein>
<dbReference type="RefSeq" id="WP_223928161.1">
    <property type="nucleotide sequence ID" value="NZ_BPTU01000006.1"/>
</dbReference>
<sequence length="72" mass="8021">MRGHLIARVIQTCNNNHPFTSAMQYGNTVEVKFKSLRDLGHAISELADMDGCYDSLNIKVNGNCGIFEVKFS</sequence>
<proteinExistence type="predicted"/>
<dbReference type="EMBL" id="BPUB01000001">
    <property type="protein sequence ID" value="GJG57687.1"/>
    <property type="molecule type" value="Genomic_DNA"/>
</dbReference>